<keyword evidence="2" id="KW-1185">Reference proteome</keyword>
<evidence type="ECO:0000313" key="2">
    <source>
        <dbReference type="Proteomes" id="UP001622950"/>
    </source>
</evidence>
<evidence type="ECO:0000313" key="1">
    <source>
        <dbReference type="EMBL" id="MFK9084945.1"/>
    </source>
</evidence>
<organism evidence="1 2">
    <name type="scientific">Pseudomonas neuropathica</name>
    <dbReference type="NCBI Taxonomy" id="2730425"/>
    <lineage>
        <taxon>Bacteria</taxon>
        <taxon>Pseudomonadati</taxon>
        <taxon>Pseudomonadota</taxon>
        <taxon>Gammaproteobacteria</taxon>
        <taxon>Pseudomonadales</taxon>
        <taxon>Pseudomonadaceae</taxon>
        <taxon>Pseudomonas</taxon>
    </lineage>
</organism>
<dbReference type="EMBL" id="JBJHQE010000114">
    <property type="protein sequence ID" value="MFK9084945.1"/>
    <property type="molecule type" value="Genomic_DNA"/>
</dbReference>
<accession>A0ACC7N356</accession>
<reference evidence="1" key="1">
    <citation type="submission" date="2024-11" db="EMBL/GenBank/DDBJ databases">
        <authorList>
            <person name="Lucas J.A."/>
        </authorList>
    </citation>
    <scope>NUCLEOTIDE SEQUENCE</scope>
    <source>
        <strain evidence="1">Z 8.8</strain>
    </source>
</reference>
<dbReference type="Proteomes" id="UP001622950">
    <property type="component" value="Unassembled WGS sequence"/>
</dbReference>
<gene>
    <name evidence="1" type="ORF">ACJEBM_30270</name>
</gene>
<sequence>MLQSRLLVVRYGARLLLACAAVTYSAWVPALGLGEITLHSALNQPLRAEIALVDAAAVAEGELSVSLATADEFSRAGVERVAFLNDLTFTPILRGNRSLVRVSSNKPVKEPYLGFLVQLDQPNGRVLREYTVLIDPPGAENMAPISDEPAVNRPSSAFPSVEPAVAPLPARTESAARPVADPLAEQLAASVLHNQQLQASVDELNVKLQARDEQIAVEKKQVAELQARLAEVKQAPTEPVASVDVAPAPVAEPGSNWLAIGGLLAMVALALLLVRVRRQRQQDQVSLEPSQPDPQPDGQSLQEVPVRQSPLQPLAPVVLAAPVLLPLVTPSPPLPFDEFQLNLDDLSMETNWDLGPMDPSPTAEQPPKAPALPEAEIEWVIEPAEPGNRQ</sequence>
<proteinExistence type="predicted"/>
<comment type="caution">
    <text evidence="1">The sequence shown here is derived from an EMBL/GenBank/DDBJ whole genome shotgun (WGS) entry which is preliminary data.</text>
</comment>
<protein>
    <submittedName>
        <fullName evidence="1">FimV family protein</fullName>
    </submittedName>
</protein>
<name>A0ACC7N356_9PSED</name>